<evidence type="ECO:0000313" key="5">
    <source>
        <dbReference type="EMBL" id="EEH11303.1"/>
    </source>
</evidence>
<feature type="compositionally biased region" description="Basic residues" evidence="4">
    <location>
        <begin position="1055"/>
        <end position="1072"/>
    </location>
</feature>
<dbReference type="HOGENOM" id="CLU_005445_0_0_1"/>
<dbReference type="PANTHER" id="PTHR22706:SF1">
    <property type="entry name" value="ASSEMBLY FACTOR FOR SPINDLE MICROTUBULES"/>
    <property type="match status" value="1"/>
</dbReference>
<keyword evidence="3" id="KW-0112">Calmodulin-binding</keyword>
<feature type="region of interest" description="Disordered" evidence="4">
    <location>
        <begin position="245"/>
        <end position="275"/>
    </location>
</feature>
<feature type="region of interest" description="Disordered" evidence="4">
    <location>
        <begin position="301"/>
        <end position="402"/>
    </location>
</feature>
<dbReference type="GO" id="GO:0005737">
    <property type="term" value="C:cytoplasm"/>
    <property type="evidence" value="ECO:0007669"/>
    <property type="project" value="UniProtKB-SubCell"/>
</dbReference>
<dbReference type="Gene3D" id="1.10.418.10">
    <property type="entry name" value="Calponin-like domain"/>
    <property type="match status" value="1"/>
</dbReference>
<dbReference type="STRING" id="447093.C0NCB2"/>
<feature type="compositionally biased region" description="Polar residues" evidence="4">
    <location>
        <begin position="340"/>
        <end position="360"/>
    </location>
</feature>
<dbReference type="PANTHER" id="PTHR22706">
    <property type="entry name" value="ASSEMBLY FACTOR FOR SPINDLE MICROTUBULES"/>
    <property type="match status" value="1"/>
</dbReference>
<comment type="subcellular location">
    <subcellularLocation>
        <location evidence="1">Cytoplasm</location>
    </subcellularLocation>
</comment>
<evidence type="ECO:0000256" key="1">
    <source>
        <dbReference type="ARBA" id="ARBA00004496"/>
    </source>
</evidence>
<feature type="region of interest" description="Disordered" evidence="4">
    <location>
        <begin position="126"/>
        <end position="160"/>
    </location>
</feature>
<dbReference type="PROSITE" id="PS50096">
    <property type="entry name" value="IQ"/>
    <property type="match status" value="1"/>
</dbReference>
<keyword evidence="2" id="KW-0963">Cytoplasm</keyword>
<evidence type="ECO:0000313" key="6">
    <source>
        <dbReference type="Proteomes" id="UP000001631"/>
    </source>
</evidence>
<dbReference type="GeneID" id="69033775"/>
<dbReference type="InterPro" id="IPR051185">
    <property type="entry name" value="ASPM"/>
</dbReference>
<dbReference type="GO" id="GO:0007051">
    <property type="term" value="P:spindle organization"/>
    <property type="evidence" value="ECO:0007669"/>
    <property type="project" value="TreeGrafter"/>
</dbReference>
<gene>
    <name evidence="5" type="ORF">HCBG_00758</name>
</gene>
<feature type="region of interest" description="Disordered" evidence="4">
    <location>
        <begin position="1047"/>
        <end position="1072"/>
    </location>
</feature>
<dbReference type="InterPro" id="IPR036872">
    <property type="entry name" value="CH_dom_sf"/>
</dbReference>
<proteinExistence type="predicted"/>
<feature type="compositionally biased region" description="Low complexity" evidence="4">
    <location>
        <begin position="366"/>
        <end position="384"/>
    </location>
</feature>
<reference evidence="5" key="1">
    <citation type="submission" date="2009-02" db="EMBL/GenBank/DDBJ databases">
        <title>The Genome Sequence of Ajellomyces capsulatus strain G186AR.</title>
        <authorList>
            <consortium name="The Broad Institute Genome Sequencing Platform"/>
            <person name="Champion M."/>
            <person name="Cuomo C."/>
            <person name="Ma L.-J."/>
            <person name="Henn M.R."/>
            <person name="Sil A."/>
            <person name="Goldman B."/>
            <person name="Young S.K."/>
            <person name="Kodira C.D."/>
            <person name="Zeng Q."/>
            <person name="Koehrsen M."/>
            <person name="Alvarado L."/>
            <person name="Berlin A."/>
            <person name="Borenstein D."/>
            <person name="Chen Z."/>
            <person name="Engels R."/>
            <person name="Freedman E."/>
            <person name="Gellesch M."/>
            <person name="Goldberg J."/>
            <person name="Griggs A."/>
            <person name="Gujja S."/>
            <person name="Heiman D."/>
            <person name="Hepburn T."/>
            <person name="Howarth C."/>
            <person name="Jen D."/>
            <person name="Larson L."/>
            <person name="Lewis B."/>
            <person name="Mehta T."/>
            <person name="Park D."/>
            <person name="Pearson M."/>
            <person name="Roberts A."/>
            <person name="Saif S."/>
            <person name="Shea T."/>
            <person name="Shenoy N."/>
            <person name="Sisk P."/>
            <person name="Stolte C."/>
            <person name="Sykes S."/>
            <person name="Walk T."/>
            <person name="White J."/>
            <person name="Yandava C."/>
            <person name="Klein B."/>
            <person name="McEwen J.G."/>
            <person name="Puccia R."/>
            <person name="Goldman G.H."/>
            <person name="Felipe M.S."/>
            <person name="Nino-Vega G."/>
            <person name="San-Blas G."/>
            <person name="Taylor J."/>
            <person name="Mendoza L."/>
            <person name="Galagan J."/>
            <person name="Nusbaum C."/>
            <person name="Birren B."/>
        </authorList>
    </citation>
    <scope>NUCLEOTIDE SEQUENCE</scope>
    <source>
        <strain evidence="5">G186AR</strain>
    </source>
</reference>
<evidence type="ECO:0000256" key="3">
    <source>
        <dbReference type="ARBA" id="ARBA00022860"/>
    </source>
</evidence>
<evidence type="ECO:0000256" key="2">
    <source>
        <dbReference type="ARBA" id="ARBA00022490"/>
    </source>
</evidence>
<dbReference type="EMBL" id="GG663363">
    <property type="protein sequence ID" value="EEH11303.1"/>
    <property type="molecule type" value="Genomic_DNA"/>
</dbReference>
<dbReference type="RefSeq" id="XP_045291783.1">
    <property type="nucleotide sequence ID" value="XM_045427808.1"/>
</dbReference>
<dbReference type="GO" id="GO:0051295">
    <property type="term" value="P:establishment of meiotic spindle localization"/>
    <property type="evidence" value="ECO:0007669"/>
    <property type="project" value="TreeGrafter"/>
</dbReference>
<dbReference type="GO" id="GO:0000922">
    <property type="term" value="C:spindle pole"/>
    <property type="evidence" value="ECO:0007669"/>
    <property type="project" value="TreeGrafter"/>
</dbReference>
<accession>C0NCB2</accession>
<organism evidence="5 6">
    <name type="scientific">Ajellomyces capsulatus (strain G186AR / H82 / ATCC MYA-2454 / RMSCC 2432)</name>
    <name type="common">Darling's disease fungus</name>
    <name type="synonym">Histoplasma capsulatum</name>
    <dbReference type="NCBI Taxonomy" id="447093"/>
    <lineage>
        <taxon>Eukaryota</taxon>
        <taxon>Fungi</taxon>
        <taxon>Dikarya</taxon>
        <taxon>Ascomycota</taxon>
        <taxon>Pezizomycotina</taxon>
        <taxon>Eurotiomycetes</taxon>
        <taxon>Eurotiomycetidae</taxon>
        <taxon>Onygenales</taxon>
        <taxon>Ajellomycetaceae</taxon>
        <taxon>Histoplasma</taxon>
    </lineage>
</organism>
<evidence type="ECO:0000256" key="4">
    <source>
        <dbReference type="SAM" id="MobiDB-lite"/>
    </source>
</evidence>
<dbReference type="VEuPathDB" id="FungiDB:I7I50_02712"/>
<protein>
    <recommendedName>
        <fullName evidence="7">Calmodulin-binding protein Sha1</fullName>
    </recommendedName>
</protein>
<dbReference type="AlphaFoldDB" id="C0NCB2"/>
<sequence>MSTGYDDVGTPCPTAWRRDSKLPFRNSTYISDFYDEFGLCEGDTATIDFTADVRAPLTKVKPRKGGQAKAFSIHEDGLDNFGPVKGKPTEPGLRQKVKPICKSSSMFSQPAQRFQRPRVSFAALEAPKAEEPAVQRKSPPQPNKSPVISNRITKQKEEQPPVIAADPLKKSIRRRTIYIPSEDTTVPSVFMGIFSPIKNVNPLKGNDDITEASEIGSLESKIIRKRSARKSLSVAPRRAPLQPTLKPMQESSIKQDIPGQNGGKENMPPGGVTISSTKHGKLKGADFPVFDVPHVEKRKNAGAVEPVKRTTSIVKPAMEAKPETRSNPPPANRKALGNKPSVTLNSKISLRGKNTSNPKTNVKAVPSQGSRPSRSSPVPKPSARGKPAVAQRAPTKLTGPKTLQLRIDQKYPLLSEDISNPAMYEENWLAHQEAAITQLVNGLFDSARGNTGLYDSDTLRHELLGIYQGAPFSLLYKRIHASLLYGALGVPKDVLARGNGLKEDIGRKRTFLNFWIETYDLSALRAAAETVIGRRIPVPSRPSRLSDSKTSVFPREGRQLRRTLESFLETFILRNEDVGPTIASQDGEDVGTPRWSYRRTILRSIMIIVLLDKARSNSGTTLPRCLFNPSSKYKSSAAALQGLGAMLLPSVGDITRPLSHLDCRVYFKQHPLQEYDYRINNLAVDLRDGILLTRLVELLLYPSASAMLSQEHGPDATATALAMPTGEILSLVEGEEDWILSQHLKIPCIGRATKLFNVQIALGALAGVQGIGSIAQGIRAEDIVDGYREKTIALLWGLVGKWGLSVLVDWDDVRKEIRRLELKAATCGAGSGSGRESEASSEEVEEEEEEEEEGEKADFDACYERHSFLLKKWASCLARLGGVRLDNLTTSFADGRIFGSIVDEYEGFIVGEEGRLNSSTSLDVRLRFLGCSSQFASLVTPSLPPSCVSSSHFFDRDFTLSALAFLCSRLLPASKRARAAIVLQSAWRRTHARRQLQKRIILGKIATECMEVVQERKKLLWAKGVIVRWWRNVVGNSEKKKCLIRKIGPSSDKHPARKSRATAHPRNKAVSRRWSAKVAFAEDADLGQGQDGRLATGDLQPIEEDLWLDL</sequence>
<dbReference type="InParanoid" id="C0NCB2"/>
<feature type="region of interest" description="Disordered" evidence="4">
    <location>
        <begin position="827"/>
        <end position="857"/>
    </location>
</feature>
<dbReference type="GO" id="GO:0000278">
    <property type="term" value="P:mitotic cell cycle"/>
    <property type="evidence" value="ECO:0007669"/>
    <property type="project" value="TreeGrafter"/>
</dbReference>
<name>C0NCB2_AJECG</name>
<feature type="compositionally biased region" description="Acidic residues" evidence="4">
    <location>
        <begin position="839"/>
        <end position="855"/>
    </location>
</feature>
<dbReference type="GO" id="GO:0005516">
    <property type="term" value="F:calmodulin binding"/>
    <property type="evidence" value="ECO:0007669"/>
    <property type="project" value="UniProtKB-KW"/>
</dbReference>
<dbReference type="SUPFAM" id="SSF47576">
    <property type="entry name" value="Calponin-homology domain, CH-domain"/>
    <property type="match status" value="1"/>
</dbReference>
<evidence type="ECO:0008006" key="7">
    <source>
        <dbReference type="Google" id="ProtNLM"/>
    </source>
</evidence>
<keyword evidence="6" id="KW-1185">Reference proteome</keyword>
<dbReference type="Proteomes" id="UP000001631">
    <property type="component" value="Unassembled WGS sequence"/>
</dbReference>